<evidence type="ECO:0000256" key="4">
    <source>
        <dbReference type="ARBA" id="ARBA00009000"/>
    </source>
</evidence>
<dbReference type="SUPFAM" id="SSF81296">
    <property type="entry name" value="E set domains"/>
    <property type="match status" value="1"/>
</dbReference>
<evidence type="ECO:0000256" key="9">
    <source>
        <dbReference type="ARBA" id="ARBA00023277"/>
    </source>
</evidence>
<comment type="function">
    <text evidence="2 10">Catalyzes the formation of the alpha-1,6-glucosidic linkages in glycogen by scission of a 1,4-alpha-linked oligosaccharide from growing alpha-1,4-glucan chains and the subsequent attachment of the oligosaccharide to the alpha-1,6 position.</text>
</comment>
<dbReference type="Gene3D" id="3.20.20.80">
    <property type="entry name" value="Glycosidases"/>
    <property type="match status" value="1"/>
</dbReference>
<dbReference type="InterPro" id="IPR013780">
    <property type="entry name" value="Glyco_hydro_b"/>
</dbReference>
<proteinExistence type="inferred from homology"/>
<dbReference type="GO" id="GO:0004553">
    <property type="term" value="F:hydrolase activity, hydrolyzing O-glycosyl compounds"/>
    <property type="evidence" value="ECO:0007669"/>
    <property type="project" value="InterPro"/>
</dbReference>
<dbReference type="InterPro" id="IPR017853">
    <property type="entry name" value="GH"/>
</dbReference>
<protein>
    <recommendedName>
        <fullName evidence="10">1,4-alpha-glucan branching enzyme GlgB</fullName>
        <ecNumber evidence="10">2.4.1.18</ecNumber>
    </recommendedName>
    <alternativeName>
        <fullName evidence="10">1,4-alpha-D-glucan:1,4-alpha-D-glucan 6-glucosyl-transferase</fullName>
    </alternativeName>
    <alternativeName>
        <fullName evidence="10">Alpha-(1-&gt;4)-glucan branching enzyme</fullName>
    </alternativeName>
    <alternativeName>
        <fullName evidence="10">Glycogen branching enzyme</fullName>
        <shortName evidence="10">BE</shortName>
    </alternativeName>
</protein>
<evidence type="ECO:0000256" key="6">
    <source>
        <dbReference type="ARBA" id="ARBA00022676"/>
    </source>
</evidence>
<dbReference type="EMBL" id="JACXJA010000023">
    <property type="protein sequence ID" value="MBD2863844.1"/>
    <property type="molecule type" value="Genomic_DNA"/>
</dbReference>
<evidence type="ECO:0000256" key="2">
    <source>
        <dbReference type="ARBA" id="ARBA00002953"/>
    </source>
</evidence>
<dbReference type="InterPro" id="IPR014756">
    <property type="entry name" value="Ig_E-set"/>
</dbReference>
<dbReference type="InterPro" id="IPR006047">
    <property type="entry name" value="GH13_cat_dom"/>
</dbReference>
<keyword evidence="9 10" id="KW-0119">Carbohydrate metabolism</keyword>
<dbReference type="RefSeq" id="WP_190929477.1">
    <property type="nucleotide sequence ID" value="NZ_JACXJA010000023.1"/>
</dbReference>
<comment type="subunit">
    <text evidence="10">Monomer.</text>
</comment>
<dbReference type="CDD" id="cd02855">
    <property type="entry name" value="E_set_GBE_prok_N"/>
    <property type="match status" value="1"/>
</dbReference>
<dbReference type="Proteomes" id="UP000639396">
    <property type="component" value="Unassembled WGS sequence"/>
</dbReference>
<keyword evidence="5 10" id="KW-0321">Glycogen metabolism</keyword>
<feature type="domain" description="Glycosyl hydrolase family 13 catalytic" evidence="12">
    <location>
        <begin position="154"/>
        <end position="521"/>
    </location>
</feature>
<dbReference type="Pfam" id="PF00128">
    <property type="entry name" value="Alpha-amylase"/>
    <property type="match status" value="2"/>
</dbReference>
<dbReference type="GO" id="GO:0003844">
    <property type="term" value="F:1,4-alpha-glucan branching enzyme activity"/>
    <property type="evidence" value="ECO:0007669"/>
    <property type="project" value="UniProtKB-UniRule"/>
</dbReference>
<sequence>MITRSPYVSPDDLYLFNQGQLLRAYRSFGSHLCELDGQGGTAFAVWAPNALEVRVAGEFNRWDGTNHPLTPAGTTGVWTGFAADVGEGALYKYELIDAEGRKRLKADPFAFQSELRPGTASVVARLDGYEWRDEQWLQHKQQHPPYERPMLIYEVHLGSWRLEAPEQFRTYAQLADELVDYVCSIGYTHIELLPLTEHPLDRSWGYQTTGYYSATSRYGPPEGLKLLVDRCHQRGIGVLLDWVPGHFCKDDHGLRLFDGTPLYEDSDPRRAEKPNWGTLAFHFGKPEVQSFLLSNALFWLDVYHIDGFRVDAVASMIDLHFDKPDGMRTWNRHGGTEHLEALDFLRRLNETVFGHYPDSLMIAEDSSAWPGVTSPTYKGGLGFNYKWNMGWMNDMLRYMGTDPADRPACHTLTTFPMMYAYSENYVLPLSHDEVVHGKRSLLHKMPGAYEEKFANLRLFYGYWFCFPGKKLLFMGGEYGQFDEWKDDAGLDWMLLDYPLHAAMNRYMHRMSEVYASLPPLWELDHSPEGFCWIDPDNAEQSVLSFVRYSREEGRHVVAVCNFSGRAYSDFRIGVPAAPAYRVLINSDAAEYGGRTTAAWPLVKTERTKRNGQPVSLTLNVPPLAFILLEPLRSAGRQRKMNQ</sequence>
<dbReference type="PANTHER" id="PTHR43651">
    <property type="entry name" value="1,4-ALPHA-GLUCAN-BRANCHING ENZYME"/>
    <property type="match status" value="1"/>
</dbReference>
<evidence type="ECO:0000256" key="3">
    <source>
        <dbReference type="ARBA" id="ARBA00004964"/>
    </source>
</evidence>
<dbReference type="InterPro" id="IPR013783">
    <property type="entry name" value="Ig-like_fold"/>
</dbReference>
<evidence type="ECO:0000256" key="5">
    <source>
        <dbReference type="ARBA" id="ARBA00022600"/>
    </source>
</evidence>
<dbReference type="Gene3D" id="2.60.40.1180">
    <property type="entry name" value="Golgi alpha-mannosidase II"/>
    <property type="match status" value="1"/>
</dbReference>
<dbReference type="InterPro" id="IPR044143">
    <property type="entry name" value="GlgB_N_E_set_prok"/>
</dbReference>
<dbReference type="Gene3D" id="2.60.40.10">
    <property type="entry name" value="Immunoglobulins"/>
    <property type="match status" value="1"/>
</dbReference>
<dbReference type="FunFam" id="3.20.20.80:FF:000003">
    <property type="entry name" value="1,4-alpha-glucan branching enzyme GlgB"/>
    <property type="match status" value="1"/>
</dbReference>
<evidence type="ECO:0000256" key="11">
    <source>
        <dbReference type="PIRSR" id="PIRSR000463-1"/>
    </source>
</evidence>
<evidence type="ECO:0000256" key="8">
    <source>
        <dbReference type="ARBA" id="ARBA00023056"/>
    </source>
</evidence>
<dbReference type="PIRSF" id="PIRSF000463">
    <property type="entry name" value="GlgB"/>
    <property type="match status" value="1"/>
</dbReference>
<dbReference type="NCBIfam" id="NF003811">
    <property type="entry name" value="PRK05402.1"/>
    <property type="match status" value="1"/>
</dbReference>
<dbReference type="GO" id="GO:0005829">
    <property type="term" value="C:cytosol"/>
    <property type="evidence" value="ECO:0007669"/>
    <property type="project" value="TreeGrafter"/>
</dbReference>
<keyword evidence="7 10" id="KW-0808">Transferase</keyword>
<dbReference type="PANTHER" id="PTHR43651:SF3">
    <property type="entry name" value="1,4-ALPHA-GLUCAN-BRANCHING ENZYME"/>
    <property type="match status" value="1"/>
</dbReference>
<dbReference type="GO" id="GO:0005978">
    <property type="term" value="P:glycogen biosynthetic process"/>
    <property type="evidence" value="ECO:0007669"/>
    <property type="project" value="UniProtKB-UniRule"/>
</dbReference>
<evidence type="ECO:0000259" key="12">
    <source>
        <dbReference type="SMART" id="SM00642"/>
    </source>
</evidence>
<dbReference type="SUPFAM" id="SSF51445">
    <property type="entry name" value="(Trans)glycosidases"/>
    <property type="match status" value="1"/>
</dbReference>
<dbReference type="SMART" id="SM00642">
    <property type="entry name" value="Aamy"/>
    <property type="match status" value="1"/>
</dbReference>
<dbReference type="InterPro" id="IPR004193">
    <property type="entry name" value="Glyco_hydro_13_N"/>
</dbReference>
<evidence type="ECO:0000256" key="10">
    <source>
        <dbReference type="HAMAP-Rule" id="MF_00685"/>
    </source>
</evidence>
<keyword evidence="8 10" id="KW-0320">Glycogen biosynthesis</keyword>
<dbReference type="FunFam" id="2.60.40.1180:FF:000002">
    <property type="entry name" value="1,4-alpha-glucan branching enzyme GlgB"/>
    <property type="match status" value="1"/>
</dbReference>
<comment type="pathway">
    <text evidence="3 10">Glycan biosynthesis; glycogen biosynthesis.</text>
</comment>
<name>A0A927CAI4_9BACL</name>
<dbReference type="InterPro" id="IPR006048">
    <property type="entry name" value="A-amylase/branching_C"/>
</dbReference>
<dbReference type="HAMAP" id="MF_00685">
    <property type="entry name" value="GlgB"/>
    <property type="match status" value="1"/>
</dbReference>
<dbReference type="CDD" id="cd11322">
    <property type="entry name" value="AmyAc_Glg_BE"/>
    <property type="match status" value="1"/>
</dbReference>
<accession>A0A927CAI4</accession>
<keyword evidence="14" id="KW-1185">Reference proteome</keyword>
<keyword evidence="6 10" id="KW-0328">Glycosyltransferase</keyword>
<dbReference type="GO" id="GO:0043169">
    <property type="term" value="F:cation binding"/>
    <property type="evidence" value="ECO:0007669"/>
    <property type="project" value="InterPro"/>
</dbReference>
<dbReference type="AlphaFoldDB" id="A0A927CAI4"/>
<dbReference type="NCBIfam" id="NF008967">
    <property type="entry name" value="PRK12313.1"/>
    <property type="match status" value="1"/>
</dbReference>
<dbReference type="EC" id="2.4.1.18" evidence="10"/>
<evidence type="ECO:0000313" key="14">
    <source>
        <dbReference type="Proteomes" id="UP000639396"/>
    </source>
</evidence>
<reference evidence="13" key="1">
    <citation type="submission" date="2020-09" db="EMBL/GenBank/DDBJ databases">
        <title>A novel bacterium of genus Paenibacillus, isolated from South China Sea.</title>
        <authorList>
            <person name="Huang H."/>
            <person name="Mo K."/>
            <person name="Hu Y."/>
        </authorList>
    </citation>
    <scope>NUCLEOTIDE SEQUENCE</scope>
    <source>
        <strain evidence="13">IB182363</strain>
    </source>
</reference>
<dbReference type="InterPro" id="IPR006407">
    <property type="entry name" value="GlgB"/>
</dbReference>
<comment type="similarity">
    <text evidence="4 10">Belongs to the glycosyl hydrolase 13 family. GlgB subfamily.</text>
</comment>
<feature type="active site" description="Nucleophile" evidence="10 11">
    <location>
        <position position="311"/>
    </location>
</feature>
<dbReference type="Pfam" id="PF02806">
    <property type="entry name" value="Alpha-amylase_C"/>
    <property type="match status" value="1"/>
</dbReference>
<dbReference type="NCBIfam" id="TIGR01515">
    <property type="entry name" value="branching_enzym"/>
    <property type="match status" value="1"/>
</dbReference>
<evidence type="ECO:0000313" key="13">
    <source>
        <dbReference type="EMBL" id="MBD2863844.1"/>
    </source>
</evidence>
<dbReference type="Pfam" id="PF02922">
    <property type="entry name" value="CBM_48"/>
    <property type="match status" value="1"/>
</dbReference>
<evidence type="ECO:0000256" key="7">
    <source>
        <dbReference type="ARBA" id="ARBA00022679"/>
    </source>
</evidence>
<dbReference type="SUPFAM" id="SSF51011">
    <property type="entry name" value="Glycosyl hydrolase domain"/>
    <property type="match status" value="1"/>
</dbReference>
<organism evidence="13 14">
    <name type="scientific">Paenibacillus oceani</name>
    <dbReference type="NCBI Taxonomy" id="2772510"/>
    <lineage>
        <taxon>Bacteria</taxon>
        <taxon>Bacillati</taxon>
        <taxon>Bacillota</taxon>
        <taxon>Bacilli</taxon>
        <taxon>Bacillales</taxon>
        <taxon>Paenibacillaceae</taxon>
        <taxon>Paenibacillus</taxon>
    </lineage>
</organism>
<feature type="active site" description="Proton donor" evidence="10 11">
    <location>
        <position position="364"/>
    </location>
</feature>
<comment type="catalytic activity">
    <reaction evidence="1 10">
        <text>Transfers a segment of a (1-&gt;4)-alpha-D-glucan chain to a primary hydroxy group in a similar glucan chain.</text>
        <dbReference type="EC" id="2.4.1.18"/>
    </reaction>
</comment>
<evidence type="ECO:0000256" key="1">
    <source>
        <dbReference type="ARBA" id="ARBA00000826"/>
    </source>
</evidence>
<gene>
    <name evidence="10 13" type="primary">glgB</name>
    <name evidence="13" type="ORF">IDH45_17795</name>
</gene>
<comment type="caution">
    <text evidence="13">The sequence shown here is derived from an EMBL/GenBank/DDBJ whole genome shotgun (WGS) entry which is preliminary data.</text>
</comment>
<dbReference type="InterPro" id="IPR037439">
    <property type="entry name" value="Branching_enzy"/>
</dbReference>